<dbReference type="PANTHER" id="PTHR31793:SF24">
    <property type="entry name" value="LONG-CHAIN ACYL-COA THIOESTERASE FADM"/>
    <property type="match status" value="1"/>
</dbReference>
<dbReference type="InterPro" id="IPR050563">
    <property type="entry name" value="4-hydroxybenzoyl-CoA_TE"/>
</dbReference>
<dbReference type="CDD" id="cd00586">
    <property type="entry name" value="4HBT"/>
    <property type="match status" value="1"/>
</dbReference>
<dbReference type="InterPro" id="IPR006684">
    <property type="entry name" value="YbgC/YbaW"/>
</dbReference>
<dbReference type="AlphaFoldDB" id="A0A1I5BJQ7"/>
<dbReference type="SUPFAM" id="SSF54637">
    <property type="entry name" value="Thioesterase/thiol ester dehydrase-isomerase"/>
    <property type="match status" value="1"/>
</dbReference>
<dbReference type="PIRSF" id="PIRSF003230">
    <property type="entry name" value="YbgC"/>
    <property type="match status" value="1"/>
</dbReference>
<evidence type="ECO:0000256" key="2">
    <source>
        <dbReference type="ARBA" id="ARBA00022801"/>
    </source>
</evidence>
<dbReference type="RefSeq" id="WP_245747904.1">
    <property type="nucleotide sequence ID" value="NZ_FOVE01000016.1"/>
</dbReference>
<dbReference type="PANTHER" id="PTHR31793">
    <property type="entry name" value="4-HYDROXYBENZOYL-COA THIOESTERASE FAMILY MEMBER"/>
    <property type="match status" value="1"/>
</dbReference>
<comment type="similarity">
    <text evidence="1">Belongs to the 4-hydroxybenzoyl-CoA thioesterase family.</text>
</comment>
<evidence type="ECO:0000313" key="4">
    <source>
        <dbReference type="Proteomes" id="UP000242869"/>
    </source>
</evidence>
<proteinExistence type="inferred from homology"/>
<reference evidence="4" key="1">
    <citation type="submission" date="2016-10" db="EMBL/GenBank/DDBJ databases">
        <authorList>
            <person name="Varghese N."/>
            <person name="Submissions S."/>
        </authorList>
    </citation>
    <scope>NUCLEOTIDE SEQUENCE [LARGE SCALE GENOMIC DNA]</scope>
    <source>
        <strain evidence="4">DSM 6150</strain>
    </source>
</reference>
<gene>
    <name evidence="3" type="ORF">SAMN05660284_02181</name>
</gene>
<name>A0A1I5BJQ7_9NEIS</name>
<dbReference type="Pfam" id="PF13279">
    <property type="entry name" value="4HBT_2"/>
    <property type="match status" value="1"/>
</dbReference>
<dbReference type="EMBL" id="FOVE01000016">
    <property type="protein sequence ID" value="SFN74829.1"/>
    <property type="molecule type" value="Genomic_DNA"/>
</dbReference>
<evidence type="ECO:0000256" key="1">
    <source>
        <dbReference type="ARBA" id="ARBA00005953"/>
    </source>
</evidence>
<accession>A0A1I5BJQ7</accession>
<keyword evidence="4" id="KW-1185">Reference proteome</keyword>
<dbReference type="GO" id="GO:0047617">
    <property type="term" value="F:fatty acyl-CoA hydrolase activity"/>
    <property type="evidence" value="ECO:0007669"/>
    <property type="project" value="TreeGrafter"/>
</dbReference>
<keyword evidence="2" id="KW-0378">Hydrolase</keyword>
<dbReference type="Proteomes" id="UP000242869">
    <property type="component" value="Unassembled WGS sequence"/>
</dbReference>
<dbReference type="STRING" id="83765.SAMN05660284_02181"/>
<evidence type="ECO:0000313" key="3">
    <source>
        <dbReference type="EMBL" id="SFN74829.1"/>
    </source>
</evidence>
<protein>
    <submittedName>
        <fullName evidence="3">Thioesterase-3</fullName>
    </submittedName>
</protein>
<organism evidence="3 4">
    <name type="scientific">Formivibrio citricus</name>
    <dbReference type="NCBI Taxonomy" id="83765"/>
    <lineage>
        <taxon>Bacteria</taxon>
        <taxon>Pseudomonadati</taxon>
        <taxon>Pseudomonadota</taxon>
        <taxon>Betaproteobacteria</taxon>
        <taxon>Neisseriales</taxon>
        <taxon>Chitinibacteraceae</taxon>
        <taxon>Formivibrio</taxon>
    </lineage>
</organism>
<dbReference type="InterPro" id="IPR029069">
    <property type="entry name" value="HotDog_dom_sf"/>
</dbReference>
<dbReference type="Gene3D" id="3.10.129.10">
    <property type="entry name" value="Hotdog Thioesterase"/>
    <property type="match status" value="1"/>
</dbReference>
<sequence length="140" mass="15948">MPHLTEIKIRGYHLDLYGHVNNARYLEFLEEARWAMMECSDLDWFMQQGYALVVSRIDIRYLRPAGMGDLLRIETRLDRLLPRAGIINQQVKNVQTGKAIATAEVTFAVLHPERASALPITGEIATRLESLLESEPVLES</sequence>